<protein>
    <submittedName>
        <fullName evidence="2">Uncharacterized protein</fullName>
    </submittedName>
</protein>
<gene>
    <name evidence="2" type="ORF">CAUJ_LOCUS15348</name>
</gene>
<feature type="compositionally biased region" description="Acidic residues" evidence="1">
    <location>
        <begin position="375"/>
        <end position="396"/>
    </location>
</feature>
<proteinExistence type="predicted"/>
<accession>A0A8S1HUF1</accession>
<evidence type="ECO:0000313" key="3">
    <source>
        <dbReference type="Proteomes" id="UP000835052"/>
    </source>
</evidence>
<dbReference type="Proteomes" id="UP000835052">
    <property type="component" value="Unassembled WGS sequence"/>
</dbReference>
<name>A0A8S1HUF1_9PELO</name>
<evidence type="ECO:0000256" key="1">
    <source>
        <dbReference type="SAM" id="MobiDB-lite"/>
    </source>
</evidence>
<feature type="region of interest" description="Disordered" evidence="1">
    <location>
        <begin position="373"/>
        <end position="445"/>
    </location>
</feature>
<evidence type="ECO:0000313" key="2">
    <source>
        <dbReference type="EMBL" id="CAD6199445.1"/>
    </source>
</evidence>
<reference evidence="2" key="1">
    <citation type="submission" date="2020-10" db="EMBL/GenBank/DDBJ databases">
        <authorList>
            <person name="Kikuchi T."/>
        </authorList>
    </citation>
    <scope>NUCLEOTIDE SEQUENCE</scope>
    <source>
        <strain evidence="2">NKZ352</strain>
    </source>
</reference>
<dbReference type="AlphaFoldDB" id="A0A8S1HUF1"/>
<feature type="region of interest" description="Disordered" evidence="1">
    <location>
        <begin position="333"/>
        <end position="359"/>
    </location>
</feature>
<organism evidence="2 3">
    <name type="scientific">Caenorhabditis auriculariae</name>
    <dbReference type="NCBI Taxonomy" id="2777116"/>
    <lineage>
        <taxon>Eukaryota</taxon>
        <taxon>Metazoa</taxon>
        <taxon>Ecdysozoa</taxon>
        <taxon>Nematoda</taxon>
        <taxon>Chromadorea</taxon>
        <taxon>Rhabditida</taxon>
        <taxon>Rhabditina</taxon>
        <taxon>Rhabditomorpha</taxon>
        <taxon>Rhabditoidea</taxon>
        <taxon>Rhabditidae</taxon>
        <taxon>Peloderinae</taxon>
        <taxon>Caenorhabditis</taxon>
    </lineage>
</organism>
<sequence length="496" mass="55459">MLESRRKRRGPAPASKLAAQPGAGIEIISSRNSGLFGRRQAEKPFFGLLLLHFDAFQHDMMEVAGETPTPADTLTTNSDELSAEQVSILDNLMNNLTQPSPNEFEKPLVDKWGTEVVMSQKGSRLFYDDLSYEYRYYNANRDAALIGFKEISLRCTKVRCRGSAVLTRNEEVHQKKEHDPPHGPPIGRRESMTGTKYVEDAREKKRKAPPPLEDNVPDDGSSPSLSIISQRGGYLFYDEQDYEYRLRNPRRDCLRFGERELSLRCAKPGCRANAKLTRKQTVIPSLDADPHNHAPLIGKLVRRQAITKLKMDRLAGVTPELPLGLPMTASLLPNKSTLGRTSHPPAKEPRLEIPSPNGCPLTNSLLKTFGFVGTADEDGDEEDDEEEEEEEDVEDDVLTKSLLNTFNEEKKSPVTSPAPSEKEDVVNGTHRPSRLVPSDDGKDTVRMVPEDTVQKANVLADLVREQAIRLLTSPGDPTKFDKLWSDIIKCVYNSDN</sequence>
<dbReference type="EMBL" id="CAJGYM010000176">
    <property type="protein sequence ID" value="CAD6199445.1"/>
    <property type="molecule type" value="Genomic_DNA"/>
</dbReference>
<feature type="region of interest" description="Disordered" evidence="1">
    <location>
        <begin position="167"/>
        <end position="224"/>
    </location>
</feature>
<keyword evidence="3" id="KW-1185">Reference proteome</keyword>
<feature type="compositionally biased region" description="Basic and acidic residues" evidence="1">
    <location>
        <begin position="168"/>
        <end position="203"/>
    </location>
</feature>
<comment type="caution">
    <text evidence="2">The sequence shown here is derived from an EMBL/GenBank/DDBJ whole genome shotgun (WGS) entry which is preliminary data.</text>
</comment>